<dbReference type="InterPro" id="IPR003690">
    <property type="entry name" value="MTERF"/>
</dbReference>
<dbReference type="SMART" id="SM00733">
    <property type="entry name" value="Mterf"/>
    <property type="match status" value="7"/>
</dbReference>
<reference evidence="5" key="1">
    <citation type="submission" date="2025-08" db="UniProtKB">
        <authorList>
            <consortium name="RefSeq"/>
        </authorList>
    </citation>
    <scope>IDENTIFICATION</scope>
    <source>
        <tissue evidence="5">Fruit stalk</tissue>
    </source>
</reference>
<sequence>MFHFLCSTRFLHGRHAITASPSYKLLQDNPSVFKLSSILRFISTASNHHSFTVSYLINKFGLSPESGSLASKYVHFETPEKPDSFVAFFEKHGFSKTQITNLIKRRPMLLVCDTEKTLLPKLEFLYSVGFSRPDLAKLLTSHPALLRASLEKQIIPSFNFLRNLFQSNDKTMKAIKRFTGILVCNFESYLFPNMNILRGNGVPESNIVTMLHRHPRSFICDPARFKEIVEEIKRMGFDSSRLKFVYAAIALRSMSKSTLEKKFDVYRRWGWSDQEIFEAFQKHPSCMRVSEVKIMAIMDFLVNKMGFNSTFVAKQSSILSHSLEKRIVPRALFVQEFLSQGLVNDLKLSVLFDTSEKVFLRIFVNRHSNEAPELLKLYEEKLNISRKKNEK</sequence>
<evidence type="ECO:0000256" key="3">
    <source>
        <dbReference type="ARBA" id="ARBA00022946"/>
    </source>
</evidence>
<dbReference type="Proteomes" id="UP000515121">
    <property type="component" value="Unplaced"/>
</dbReference>
<name>A0A6P6A8R0_DURZI</name>
<protein>
    <submittedName>
        <fullName evidence="5">Transcription termination factor MTERF8, chloroplastic-like</fullName>
    </submittedName>
</protein>
<dbReference type="OrthoDB" id="637682at2759"/>
<accession>A0A6P6A8R0</accession>
<dbReference type="Gene3D" id="1.25.70.10">
    <property type="entry name" value="Transcription termination factor 3, mitochondrial"/>
    <property type="match status" value="1"/>
</dbReference>
<organism evidence="4 5">
    <name type="scientific">Durio zibethinus</name>
    <name type="common">Durian</name>
    <dbReference type="NCBI Taxonomy" id="66656"/>
    <lineage>
        <taxon>Eukaryota</taxon>
        <taxon>Viridiplantae</taxon>
        <taxon>Streptophyta</taxon>
        <taxon>Embryophyta</taxon>
        <taxon>Tracheophyta</taxon>
        <taxon>Spermatophyta</taxon>
        <taxon>Magnoliopsida</taxon>
        <taxon>eudicotyledons</taxon>
        <taxon>Gunneridae</taxon>
        <taxon>Pentapetalae</taxon>
        <taxon>rosids</taxon>
        <taxon>malvids</taxon>
        <taxon>Malvales</taxon>
        <taxon>Malvaceae</taxon>
        <taxon>Helicteroideae</taxon>
        <taxon>Durio</taxon>
    </lineage>
</organism>
<dbReference type="PANTHER" id="PTHR13068:SF166">
    <property type="entry name" value="TRANSCRIPTION TERMINATION FACTOR MTERF15, MITOCHONDRIAL-LIKE"/>
    <property type="match status" value="1"/>
</dbReference>
<comment type="similarity">
    <text evidence="1">Belongs to the mTERF family.</text>
</comment>
<dbReference type="KEGG" id="dzi:111307466"/>
<dbReference type="AlphaFoldDB" id="A0A6P6A8R0"/>
<keyword evidence="4" id="KW-1185">Reference proteome</keyword>
<dbReference type="PANTHER" id="PTHR13068">
    <property type="entry name" value="CGI-12 PROTEIN-RELATED"/>
    <property type="match status" value="1"/>
</dbReference>
<proteinExistence type="inferred from homology"/>
<evidence type="ECO:0000256" key="2">
    <source>
        <dbReference type="ARBA" id="ARBA00022472"/>
    </source>
</evidence>
<dbReference type="GO" id="GO:0006353">
    <property type="term" value="P:DNA-templated transcription termination"/>
    <property type="evidence" value="ECO:0007669"/>
    <property type="project" value="UniProtKB-KW"/>
</dbReference>
<dbReference type="FunFam" id="1.25.70.10:FF:000001">
    <property type="entry name" value="Mitochondrial transcription termination factor-like"/>
    <property type="match status" value="1"/>
</dbReference>
<dbReference type="RefSeq" id="XP_022761220.1">
    <property type="nucleotide sequence ID" value="XM_022905485.1"/>
</dbReference>
<evidence type="ECO:0000313" key="5">
    <source>
        <dbReference type="RefSeq" id="XP_022761220.1"/>
    </source>
</evidence>
<dbReference type="InterPro" id="IPR038538">
    <property type="entry name" value="MTERF_sf"/>
</dbReference>
<keyword evidence="2" id="KW-0804">Transcription</keyword>
<dbReference type="GeneID" id="111307466"/>
<dbReference type="GO" id="GO:0003676">
    <property type="term" value="F:nucleic acid binding"/>
    <property type="evidence" value="ECO:0007669"/>
    <property type="project" value="InterPro"/>
</dbReference>
<evidence type="ECO:0000313" key="4">
    <source>
        <dbReference type="Proteomes" id="UP000515121"/>
    </source>
</evidence>
<keyword evidence="3" id="KW-0809">Transit peptide</keyword>
<evidence type="ECO:0000256" key="1">
    <source>
        <dbReference type="ARBA" id="ARBA00007692"/>
    </source>
</evidence>
<keyword evidence="2" id="KW-0806">Transcription termination</keyword>
<keyword evidence="2" id="KW-0805">Transcription regulation</keyword>
<dbReference type="Pfam" id="PF02536">
    <property type="entry name" value="mTERF"/>
    <property type="match status" value="1"/>
</dbReference>
<gene>
    <name evidence="5" type="primary">LOC111307466</name>
</gene>